<keyword evidence="1" id="KW-1133">Transmembrane helix</keyword>
<sequence>MRIFLVISALGWGGYGLYCLINPAMLAELAGVTSTTPTGAIELRAMYGGAQTGMGLFAAVAVFCAAWQRSAVLALAFVTGGLFTARLIGALLAGDFSSYTVGGLGFEFVFTAIAIALLRKSAATT</sequence>
<dbReference type="Pfam" id="PF14248">
    <property type="entry name" value="DUF4345"/>
    <property type="match status" value="1"/>
</dbReference>
<dbReference type="InterPro" id="IPR025597">
    <property type="entry name" value="DUF4345"/>
</dbReference>
<proteinExistence type="predicted"/>
<comment type="caution">
    <text evidence="2">The sequence shown here is derived from an EMBL/GenBank/DDBJ whole genome shotgun (WGS) entry which is preliminary data.</text>
</comment>
<keyword evidence="1" id="KW-0472">Membrane</keyword>
<evidence type="ECO:0000313" key="3">
    <source>
        <dbReference type="Proteomes" id="UP000248330"/>
    </source>
</evidence>
<feature type="transmembrane region" description="Helical" evidence="1">
    <location>
        <begin position="99"/>
        <end position="118"/>
    </location>
</feature>
<keyword evidence="3" id="KW-1185">Reference proteome</keyword>
<evidence type="ECO:0000256" key="1">
    <source>
        <dbReference type="SAM" id="Phobius"/>
    </source>
</evidence>
<reference evidence="2 3" key="1">
    <citation type="submission" date="2018-04" db="EMBL/GenBank/DDBJ databases">
        <title>Genomic Encyclopedia of Type Strains, Phase IV (KMG-IV): sequencing the most valuable type-strain genomes for metagenomic binning, comparative biology and taxonomic classification.</title>
        <authorList>
            <person name="Goeker M."/>
        </authorList>
    </citation>
    <scope>NUCLEOTIDE SEQUENCE [LARGE SCALE GENOMIC DNA]</scope>
    <source>
        <strain evidence="2 3">DSM 104150</strain>
    </source>
</reference>
<accession>A0A318EDT4</accession>
<dbReference type="OrthoDB" id="6198390at2"/>
<protein>
    <submittedName>
        <fullName evidence="2">Uncharacterized protein DUF4345</fullName>
    </submittedName>
</protein>
<dbReference type="AlphaFoldDB" id="A0A318EDT4"/>
<evidence type="ECO:0000313" key="2">
    <source>
        <dbReference type="EMBL" id="PXV68349.1"/>
    </source>
</evidence>
<dbReference type="Proteomes" id="UP000248330">
    <property type="component" value="Unassembled WGS sequence"/>
</dbReference>
<feature type="transmembrane region" description="Helical" evidence="1">
    <location>
        <begin position="72"/>
        <end position="93"/>
    </location>
</feature>
<feature type="transmembrane region" description="Helical" evidence="1">
    <location>
        <begin position="43"/>
        <end position="65"/>
    </location>
</feature>
<gene>
    <name evidence="2" type="ORF">C8D93_10444</name>
</gene>
<dbReference type="RefSeq" id="WP_110264857.1">
    <property type="nucleotide sequence ID" value="NZ_CAKZQT010000022.1"/>
</dbReference>
<organism evidence="2 3">
    <name type="scientific">Sinimarinibacterium flocculans</name>
    <dbReference type="NCBI Taxonomy" id="985250"/>
    <lineage>
        <taxon>Bacteria</taxon>
        <taxon>Pseudomonadati</taxon>
        <taxon>Pseudomonadota</taxon>
        <taxon>Gammaproteobacteria</taxon>
        <taxon>Nevskiales</taxon>
        <taxon>Nevskiaceae</taxon>
        <taxon>Sinimarinibacterium</taxon>
    </lineage>
</organism>
<name>A0A318EDT4_9GAMM</name>
<dbReference type="EMBL" id="QICN01000004">
    <property type="protein sequence ID" value="PXV68349.1"/>
    <property type="molecule type" value="Genomic_DNA"/>
</dbReference>
<keyword evidence="1" id="KW-0812">Transmembrane</keyword>